<gene>
    <name evidence="4" type="ORF">DesfrDRAFT_1468</name>
</gene>
<protein>
    <submittedName>
        <fullName evidence="4">NADPH-dependent FMN reductase</fullName>
    </submittedName>
</protein>
<evidence type="ECO:0000256" key="1">
    <source>
        <dbReference type="ARBA" id="ARBA00022630"/>
    </source>
</evidence>
<keyword evidence="2" id="KW-0288">FMN</keyword>
<dbReference type="eggNOG" id="COG0655">
    <property type="taxonomic scope" value="Bacteria"/>
</dbReference>
<evidence type="ECO:0000259" key="3">
    <source>
        <dbReference type="Pfam" id="PF03358"/>
    </source>
</evidence>
<dbReference type="Proteomes" id="UP000006250">
    <property type="component" value="Unassembled WGS sequence"/>
</dbReference>
<dbReference type="PANTHER" id="PTHR43278">
    <property type="entry name" value="NAD(P)H-DEPENDENT FMN-CONTAINING OXIDOREDUCTASE YWQN-RELATED"/>
    <property type="match status" value="1"/>
</dbReference>
<dbReference type="Gene3D" id="3.40.50.360">
    <property type="match status" value="1"/>
</dbReference>
<reference evidence="4 5" key="1">
    <citation type="submission" date="2010-08" db="EMBL/GenBank/DDBJ databases">
        <title>The draft genome of Desulfovibrio fructosovorans JJ.</title>
        <authorList>
            <consortium name="US DOE Joint Genome Institute (JGI-PGF)"/>
            <person name="Lucas S."/>
            <person name="Copeland A."/>
            <person name="Lapidus A."/>
            <person name="Cheng J.-F."/>
            <person name="Bruce D."/>
            <person name="Goodwin L."/>
            <person name="Pitluck S."/>
            <person name="Land M.L."/>
            <person name="Hauser L."/>
            <person name="Chang Y.-J."/>
            <person name="Jeffries C."/>
            <person name="Wall J.D."/>
            <person name="Stahl D.A."/>
            <person name="Arkin A.P."/>
            <person name="Dehal P."/>
            <person name="Stolyar S.M."/>
            <person name="Hazen T.C."/>
            <person name="Woyke T.J."/>
        </authorList>
    </citation>
    <scope>NUCLEOTIDE SEQUENCE [LARGE SCALE GENOMIC DNA]</scope>
    <source>
        <strain evidence="4 5">JJ</strain>
    </source>
</reference>
<evidence type="ECO:0000313" key="4">
    <source>
        <dbReference type="EMBL" id="EFL51933.1"/>
    </source>
</evidence>
<evidence type="ECO:0000256" key="2">
    <source>
        <dbReference type="ARBA" id="ARBA00022643"/>
    </source>
</evidence>
<dbReference type="Pfam" id="PF03358">
    <property type="entry name" value="FMN_red"/>
    <property type="match status" value="1"/>
</dbReference>
<sequence length="177" mass="19177">MLLQAVLDGARGNGADGQAVHLREYRYEPCLGCEACRKAGVCTGLQDGMTLLYPKIEQCSGLALVSPVHQYNISARMKAFLDRLYCYYDFTNTRPRGWSSRLAGQGRKAVIGVVAEQAEKKDTGVALEAMRLPLAALGYDIVGEFIALGLFDLGRVAQHEDILAQAREAGKQLAGAL</sequence>
<dbReference type="AlphaFoldDB" id="E1JV19"/>
<evidence type="ECO:0000313" key="5">
    <source>
        <dbReference type="Proteomes" id="UP000006250"/>
    </source>
</evidence>
<organism evidence="4 5">
    <name type="scientific">Solidesulfovibrio fructosivorans JJ]</name>
    <dbReference type="NCBI Taxonomy" id="596151"/>
    <lineage>
        <taxon>Bacteria</taxon>
        <taxon>Pseudomonadati</taxon>
        <taxon>Thermodesulfobacteriota</taxon>
        <taxon>Desulfovibrionia</taxon>
        <taxon>Desulfovibrionales</taxon>
        <taxon>Desulfovibrionaceae</taxon>
        <taxon>Solidesulfovibrio</taxon>
    </lineage>
</organism>
<dbReference type="InterPro" id="IPR029039">
    <property type="entry name" value="Flavoprotein-like_sf"/>
</dbReference>
<dbReference type="EMBL" id="AECZ01000007">
    <property type="protein sequence ID" value="EFL51933.1"/>
    <property type="molecule type" value="Genomic_DNA"/>
</dbReference>
<proteinExistence type="predicted"/>
<dbReference type="InterPro" id="IPR005025">
    <property type="entry name" value="FMN_Rdtase-like_dom"/>
</dbReference>
<comment type="caution">
    <text evidence="4">The sequence shown here is derived from an EMBL/GenBank/DDBJ whole genome shotgun (WGS) entry which is preliminary data.</text>
</comment>
<dbReference type="SUPFAM" id="SSF52218">
    <property type="entry name" value="Flavoproteins"/>
    <property type="match status" value="1"/>
</dbReference>
<feature type="domain" description="NADPH-dependent FMN reductase-like" evidence="3">
    <location>
        <begin position="2"/>
        <end position="136"/>
    </location>
</feature>
<keyword evidence="1" id="KW-0285">Flavoprotein</keyword>
<name>E1JV19_SOLFR</name>
<accession>E1JV19</accession>
<dbReference type="STRING" id="596151.DesfrDRAFT_1468"/>
<dbReference type="GO" id="GO:0016491">
    <property type="term" value="F:oxidoreductase activity"/>
    <property type="evidence" value="ECO:0007669"/>
    <property type="project" value="InterPro"/>
</dbReference>
<dbReference type="InterPro" id="IPR051796">
    <property type="entry name" value="ISF_SsuE-like"/>
</dbReference>
<keyword evidence="5" id="KW-1185">Reference proteome</keyword>
<dbReference type="PANTHER" id="PTHR43278:SF2">
    <property type="entry name" value="IRON-SULFUR FLAVOPROTEIN"/>
    <property type="match status" value="1"/>
</dbReference>